<reference evidence="2 3" key="1">
    <citation type="submission" date="2020-12" db="EMBL/GenBank/DDBJ databases">
        <title>YIM B01967 draft genome.</title>
        <authorList>
            <person name="Yan X."/>
        </authorList>
    </citation>
    <scope>NUCLEOTIDE SEQUENCE [LARGE SCALE GENOMIC DNA]</scope>
    <source>
        <strain evidence="2 3">YIM B01967</strain>
    </source>
</reference>
<name>A0ABS1H758_9BACL</name>
<gene>
    <name evidence="2" type="ORF">JFL43_08265</name>
</gene>
<evidence type="ECO:0000259" key="1">
    <source>
        <dbReference type="Pfam" id="PF07238"/>
    </source>
</evidence>
<dbReference type="EMBL" id="JAEOAH010000007">
    <property type="protein sequence ID" value="MBK3494853.1"/>
    <property type="molecule type" value="Genomic_DNA"/>
</dbReference>
<feature type="domain" description="PilZ" evidence="1">
    <location>
        <begin position="26"/>
        <end position="109"/>
    </location>
</feature>
<organism evidence="2 3">
    <name type="scientific">Viridibacillus soli</name>
    <dbReference type="NCBI Taxonomy" id="2798301"/>
    <lineage>
        <taxon>Bacteria</taxon>
        <taxon>Bacillati</taxon>
        <taxon>Bacillota</taxon>
        <taxon>Bacilli</taxon>
        <taxon>Bacillales</taxon>
        <taxon>Caryophanaceae</taxon>
        <taxon>Viridibacillus</taxon>
    </lineage>
</organism>
<proteinExistence type="predicted"/>
<dbReference type="InterPro" id="IPR009875">
    <property type="entry name" value="PilZ_domain"/>
</dbReference>
<keyword evidence="3" id="KW-1185">Reference proteome</keyword>
<dbReference type="RefSeq" id="WP_100794693.1">
    <property type="nucleotide sequence ID" value="NZ_JAEOAH010000007.1"/>
</dbReference>
<evidence type="ECO:0000313" key="2">
    <source>
        <dbReference type="EMBL" id="MBK3494853.1"/>
    </source>
</evidence>
<dbReference type="SUPFAM" id="SSF141371">
    <property type="entry name" value="PilZ domain-like"/>
    <property type="match status" value="1"/>
</dbReference>
<dbReference type="Pfam" id="PF07238">
    <property type="entry name" value="PilZ"/>
    <property type="match status" value="1"/>
</dbReference>
<comment type="caution">
    <text evidence="2">The sequence shown here is derived from an EMBL/GenBank/DDBJ whole genome shotgun (WGS) entry which is preliminary data.</text>
</comment>
<accession>A0ABS1H758</accession>
<dbReference type="Proteomes" id="UP000618943">
    <property type="component" value="Unassembled WGS sequence"/>
</dbReference>
<protein>
    <submittedName>
        <fullName evidence="2">PilZ domain-containing protein</fullName>
    </submittedName>
</protein>
<sequence>MKYNRLESFRHILQEPVKADFRLCMDGKEQGKLSSKVECLILDLSPSGVKISTPINLPAEHYLIRMELTFVLYSKPIRAMGDVKWKRLEHGSVLYGVDLDKDNAVEEMIISELKARRRIEVKSKKAASEG</sequence>
<evidence type="ECO:0000313" key="3">
    <source>
        <dbReference type="Proteomes" id="UP000618943"/>
    </source>
</evidence>
<dbReference type="Gene3D" id="2.40.10.220">
    <property type="entry name" value="predicted glycosyltransferase like domains"/>
    <property type="match status" value="1"/>
</dbReference>